<dbReference type="RefSeq" id="WP_103314079.1">
    <property type="nucleotide sequence ID" value="NZ_PPPD01000003.1"/>
</dbReference>
<keyword evidence="2 8" id="KW-0812">Transmembrane</keyword>
<evidence type="ECO:0000256" key="3">
    <source>
        <dbReference type="ARBA" id="ARBA00022741"/>
    </source>
</evidence>
<dbReference type="Proteomes" id="UP000236379">
    <property type="component" value="Unassembled WGS sequence"/>
</dbReference>
<dbReference type="GO" id="GO:0016887">
    <property type="term" value="F:ATP hydrolysis activity"/>
    <property type="evidence" value="ECO:0007669"/>
    <property type="project" value="InterPro"/>
</dbReference>
<evidence type="ECO:0000256" key="1">
    <source>
        <dbReference type="ARBA" id="ARBA00004651"/>
    </source>
</evidence>
<dbReference type="PROSITE" id="PS00211">
    <property type="entry name" value="ABC_TRANSPORTER_1"/>
    <property type="match status" value="1"/>
</dbReference>
<keyword evidence="6 8" id="KW-0472">Membrane</keyword>
<name>A0A2K3USP1_9DEIO</name>
<evidence type="ECO:0000256" key="2">
    <source>
        <dbReference type="ARBA" id="ARBA00022692"/>
    </source>
</evidence>
<dbReference type="GO" id="GO:0005524">
    <property type="term" value="F:ATP binding"/>
    <property type="evidence" value="ECO:0007669"/>
    <property type="project" value="UniProtKB-KW"/>
</dbReference>
<evidence type="ECO:0000256" key="6">
    <source>
        <dbReference type="ARBA" id="ARBA00023136"/>
    </source>
</evidence>
<dbReference type="GO" id="GO:0005886">
    <property type="term" value="C:plasma membrane"/>
    <property type="evidence" value="ECO:0007669"/>
    <property type="project" value="UniProtKB-SubCell"/>
</dbReference>
<protein>
    <submittedName>
        <fullName evidence="11">ABC transporter</fullName>
    </submittedName>
</protein>
<feature type="domain" description="ABC transmembrane type-1" evidence="10">
    <location>
        <begin position="3"/>
        <end position="266"/>
    </location>
</feature>
<dbReference type="Pfam" id="PF00005">
    <property type="entry name" value="ABC_tran"/>
    <property type="match status" value="1"/>
</dbReference>
<dbReference type="InterPro" id="IPR039421">
    <property type="entry name" value="Type_1_exporter"/>
</dbReference>
<dbReference type="SUPFAM" id="SSF90123">
    <property type="entry name" value="ABC transporter transmembrane region"/>
    <property type="match status" value="1"/>
</dbReference>
<dbReference type="PANTHER" id="PTHR24221:SF654">
    <property type="entry name" value="ATP-BINDING CASSETTE SUB-FAMILY B MEMBER 6"/>
    <property type="match status" value="1"/>
</dbReference>
<reference evidence="11 12" key="1">
    <citation type="submission" date="2018-01" db="EMBL/GenBank/DDBJ databases">
        <title>Deinococcus koreensis sp. nov., a radiation-resistant bacterium isolated from river water.</title>
        <authorList>
            <person name="Choi A."/>
        </authorList>
    </citation>
    <scope>NUCLEOTIDE SEQUENCE [LARGE SCALE GENOMIC DNA]</scope>
    <source>
        <strain evidence="11 12">SJW1-2</strain>
    </source>
</reference>
<evidence type="ECO:0000256" key="5">
    <source>
        <dbReference type="ARBA" id="ARBA00022989"/>
    </source>
</evidence>
<dbReference type="CDD" id="cd03228">
    <property type="entry name" value="ABCC_MRP_Like"/>
    <property type="match status" value="1"/>
</dbReference>
<dbReference type="InterPro" id="IPR027417">
    <property type="entry name" value="P-loop_NTPase"/>
</dbReference>
<evidence type="ECO:0000259" key="10">
    <source>
        <dbReference type="PROSITE" id="PS50929"/>
    </source>
</evidence>
<dbReference type="EMBL" id="PPPD01000003">
    <property type="protein sequence ID" value="PNY79565.1"/>
    <property type="molecule type" value="Genomic_DNA"/>
</dbReference>
<dbReference type="Gene3D" id="1.20.1560.10">
    <property type="entry name" value="ABC transporter type 1, transmembrane domain"/>
    <property type="match status" value="1"/>
</dbReference>
<dbReference type="InterPro" id="IPR003439">
    <property type="entry name" value="ABC_transporter-like_ATP-bd"/>
</dbReference>
<accession>A0A2K3USP1</accession>
<keyword evidence="3" id="KW-0547">Nucleotide-binding</keyword>
<evidence type="ECO:0000313" key="12">
    <source>
        <dbReference type="Proteomes" id="UP000236379"/>
    </source>
</evidence>
<dbReference type="Gene3D" id="3.40.50.300">
    <property type="entry name" value="P-loop containing nucleotide triphosphate hydrolases"/>
    <property type="match status" value="1"/>
</dbReference>
<evidence type="ECO:0000256" key="4">
    <source>
        <dbReference type="ARBA" id="ARBA00022840"/>
    </source>
</evidence>
<feature type="transmembrane region" description="Helical" evidence="8">
    <location>
        <begin position="141"/>
        <end position="160"/>
    </location>
</feature>
<keyword evidence="12" id="KW-1185">Reference proteome</keyword>
<dbReference type="OrthoDB" id="57982at2"/>
<dbReference type="SUPFAM" id="SSF52540">
    <property type="entry name" value="P-loop containing nucleoside triphosphate hydrolases"/>
    <property type="match status" value="1"/>
</dbReference>
<keyword evidence="4" id="KW-0067">ATP-binding</keyword>
<comment type="subcellular location">
    <subcellularLocation>
        <location evidence="1">Cell membrane</location>
        <topology evidence="1">Multi-pass membrane protein</topology>
    </subcellularLocation>
</comment>
<feature type="domain" description="ABC transporter" evidence="9">
    <location>
        <begin position="315"/>
        <end position="541"/>
    </location>
</feature>
<dbReference type="PANTHER" id="PTHR24221">
    <property type="entry name" value="ATP-BINDING CASSETTE SUB-FAMILY B"/>
    <property type="match status" value="1"/>
</dbReference>
<feature type="transmembrane region" description="Helical" evidence="8">
    <location>
        <begin position="253"/>
        <end position="278"/>
    </location>
</feature>
<sequence length="544" mass="56017">MSWAAVLGTLAALAGVGLAVSSGLLISRAALRPEVFLSLGLLVTTVRALGLGRAALRYAERLAGHAAALRGGEGVRLALFDTLARFGRDLLGLERSGDVLSRAGADVDARQFAALRVTLPLAAGLGVLLGLGGWLAWLDPLLALLAVLPLLGAALCVLAARRPVAALTRRETGLAREHATRLLDALAASGDGAGRHSAAGLGALSGELETVTRQLGALTARLTLARELAFAAAVGGVLWRGAALVGVGELSGVLLAAVTLGTAAAFDALGPLAAVPGASAADRAARDRSAALSALTPAVTAPAHPRPVPPGPLRLELRGVTLRRGGRVVLDEVNLTIQAGERLALSGPSGGGKTTLARMLTRDLDPDGGPDGGQVTLNGADLRELNPAALRARLCLHEQDAPLLDGSVRENLHLGDHQAPDETLRALLDELGLSHLALDAWVGEGGSRLSGGERARVSLARALLKPGDLLLLDEPTAHLDADTEARVLNTIARHLRGRALLIVTHRPAPLALARRHLTLRRGRLSEPTPTPPPVAPRTPERTAP</sequence>
<dbReference type="InterPro" id="IPR003593">
    <property type="entry name" value="AAA+_ATPase"/>
</dbReference>
<comment type="caution">
    <text evidence="11">The sequence shown here is derived from an EMBL/GenBank/DDBJ whole genome shotgun (WGS) entry which is preliminary data.</text>
</comment>
<dbReference type="AlphaFoldDB" id="A0A2K3USP1"/>
<dbReference type="InterPro" id="IPR011527">
    <property type="entry name" value="ABC1_TM_dom"/>
</dbReference>
<dbReference type="InterPro" id="IPR017871">
    <property type="entry name" value="ABC_transporter-like_CS"/>
</dbReference>
<feature type="transmembrane region" description="Helical" evidence="8">
    <location>
        <begin position="117"/>
        <end position="135"/>
    </location>
</feature>
<evidence type="ECO:0000259" key="9">
    <source>
        <dbReference type="PROSITE" id="PS50893"/>
    </source>
</evidence>
<feature type="region of interest" description="Disordered" evidence="7">
    <location>
        <begin position="519"/>
        <end position="544"/>
    </location>
</feature>
<evidence type="ECO:0000256" key="7">
    <source>
        <dbReference type="SAM" id="MobiDB-lite"/>
    </source>
</evidence>
<dbReference type="PROSITE" id="PS50893">
    <property type="entry name" value="ABC_TRANSPORTER_2"/>
    <property type="match status" value="1"/>
</dbReference>
<keyword evidence="5 8" id="KW-1133">Transmembrane helix</keyword>
<organism evidence="11 12">
    <name type="scientific">Deinococcus koreensis</name>
    <dbReference type="NCBI Taxonomy" id="2054903"/>
    <lineage>
        <taxon>Bacteria</taxon>
        <taxon>Thermotogati</taxon>
        <taxon>Deinococcota</taxon>
        <taxon>Deinococci</taxon>
        <taxon>Deinococcales</taxon>
        <taxon>Deinococcaceae</taxon>
        <taxon>Deinococcus</taxon>
    </lineage>
</organism>
<evidence type="ECO:0000313" key="11">
    <source>
        <dbReference type="EMBL" id="PNY79565.1"/>
    </source>
</evidence>
<gene>
    <name evidence="11" type="ORF">CVO96_19265</name>
</gene>
<dbReference type="SMART" id="SM00382">
    <property type="entry name" value="AAA"/>
    <property type="match status" value="1"/>
</dbReference>
<dbReference type="PROSITE" id="PS50929">
    <property type="entry name" value="ABC_TM1F"/>
    <property type="match status" value="1"/>
</dbReference>
<dbReference type="InterPro" id="IPR036640">
    <property type="entry name" value="ABC1_TM_sf"/>
</dbReference>
<dbReference type="GO" id="GO:0140359">
    <property type="term" value="F:ABC-type transporter activity"/>
    <property type="evidence" value="ECO:0007669"/>
    <property type="project" value="InterPro"/>
</dbReference>
<dbReference type="GO" id="GO:0034040">
    <property type="term" value="F:ATPase-coupled lipid transmembrane transporter activity"/>
    <property type="evidence" value="ECO:0007669"/>
    <property type="project" value="TreeGrafter"/>
</dbReference>
<evidence type="ECO:0000256" key="8">
    <source>
        <dbReference type="SAM" id="Phobius"/>
    </source>
</evidence>
<proteinExistence type="predicted"/>